<reference evidence="1" key="1">
    <citation type="submission" date="2020-05" db="EMBL/GenBank/DDBJ databases">
        <title>Large-scale comparative analyses of tick genomes elucidate their genetic diversity and vector capacities.</title>
        <authorList>
            <person name="Jia N."/>
            <person name="Wang J."/>
            <person name="Shi W."/>
            <person name="Du L."/>
            <person name="Sun Y."/>
            <person name="Zhan W."/>
            <person name="Jiang J."/>
            <person name="Wang Q."/>
            <person name="Zhang B."/>
            <person name="Ji P."/>
            <person name="Sakyi L.B."/>
            <person name="Cui X."/>
            <person name="Yuan T."/>
            <person name="Jiang B."/>
            <person name="Yang W."/>
            <person name="Lam T.T.-Y."/>
            <person name="Chang Q."/>
            <person name="Ding S."/>
            <person name="Wang X."/>
            <person name="Zhu J."/>
            <person name="Ruan X."/>
            <person name="Zhao L."/>
            <person name="Wei J."/>
            <person name="Que T."/>
            <person name="Du C."/>
            <person name="Cheng J."/>
            <person name="Dai P."/>
            <person name="Han X."/>
            <person name="Huang E."/>
            <person name="Gao Y."/>
            <person name="Liu J."/>
            <person name="Shao H."/>
            <person name="Ye R."/>
            <person name="Li L."/>
            <person name="Wei W."/>
            <person name="Wang X."/>
            <person name="Wang C."/>
            <person name="Yang T."/>
            <person name="Huo Q."/>
            <person name="Li W."/>
            <person name="Guo W."/>
            <person name="Chen H."/>
            <person name="Zhou L."/>
            <person name="Ni X."/>
            <person name="Tian J."/>
            <person name="Zhou Y."/>
            <person name="Sheng Y."/>
            <person name="Liu T."/>
            <person name="Pan Y."/>
            <person name="Xia L."/>
            <person name="Li J."/>
            <person name="Zhao F."/>
            <person name="Cao W."/>
        </authorList>
    </citation>
    <scope>NUCLEOTIDE SEQUENCE</scope>
    <source>
        <strain evidence="1">Dsil-2018</strain>
    </source>
</reference>
<evidence type="ECO:0000313" key="1">
    <source>
        <dbReference type="EMBL" id="KAH7949796.1"/>
    </source>
</evidence>
<evidence type="ECO:0000313" key="2">
    <source>
        <dbReference type="Proteomes" id="UP000821865"/>
    </source>
</evidence>
<sequence>MATQPPVSPAADPAGKYTDAARELVPKCTRSTERICQLLRHLTACNKALWCVGLQIREDARDELGGLSVVVVRRSPRGFLWFSSEDDSGLTALAMLRLLFAEHRCIVAVQLNDAVAKSGAVLDELALVPTLRRLTIVLDPNERPYGTKRLVHVVQSLVVTERVELEFITGFYYTDAETSLPVQLLEHPEARLTAFDVTGLAVDIRVAERLVNALLKNGSVTELAVGSHVFAPGIEATSSEQFARFLSEKKTTLKKLTLDGSDLKKRSNSWRILETLVRVICEMTSLEELALNWLCRVRDWEIIAQVVASGRSLRGLSVRCWRCCDGWVPHQPDFRPIAYETIGPWLVALKTNDTLQRLTIDLSLYTTEQCCSFIRAIAANVSIQTATVLNIPGGGFQDVYSTIRECRVGHRLVVEDHHVVPADVKGLQLFPEAEAITLSSLHSPDASALCEAFGDLAACDHVTSLRLRFDRYDAALYNAAADYVAANSTVKDIELYLNDFYEELDRDQMKCLARLIEAMASKRNVAKMKLHVANWRGDWFPLVADSALGSKTLYELSLQALDWRSCEAFLCCFLPELPRNHSLLRIALPACSDLHAQMSTVLDVTRRNCGLVERAARFVLGDGDPYCATAFALVSEHPKLIEVVGQKAGVTDTEAMAKIKDALQRRSSPTVSKSS</sequence>
<organism evidence="1 2">
    <name type="scientific">Dermacentor silvarum</name>
    <name type="common">Tick</name>
    <dbReference type="NCBI Taxonomy" id="543639"/>
    <lineage>
        <taxon>Eukaryota</taxon>
        <taxon>Metazoa</taxon>
        <taxon>Ecdysozoa</taxon>
        <taxon>Arthropoda</taxon>
        <taxon>Chelicerata</taxon>
        <taxon>Arachnida</taxon>
        <taxon>Acari</taxon>
        <taxon>Parasitiformes</taxon>
        <taxon>Ixodida</taxon>
        <taxon>Ixodoidea</taxon>
        <taxon>Ixodidae</taxon>
        <taxon>Rhipicephalinae</taxon>
        <taxon>Dermacentor</taxon>
    </lineage>
</organism>
<proteinExistence type="predicted"/>
<dbReference type="Proteomes" id="UP000821865">
    <property type="component" value="Chromosome 5"/>
</dbReference>
<comment type="caution">
    <text evidence="1">The sequence shown here is derived from an EMBL/GenBank/DDBJ whole genome shotgun (WGS) entry which is preliminary data.</text>
</comment>
<keyword evidence="2" id="KW-1185">Reference proteome</keyword>
<accession>A0ACB8CRR8</accession>
<name>A0ACB8CRR8_DERSI</name>
<protein>
    <submittedName>
        <fullName evidence="1">Uncharacterized protein</fullName>
    </submittedName>
</protein>
<dbReference type="EMBL" id="CM023474">
    <property type="protein sequence ID" value="KAH7949796.1"/>
    <property type="molecule type" value="Genomic_DNA"/>
</dbReference>
<gene>
    <name evidence="1" type="ORF">HPB49_015399</name>
</gene>